<evidence type="ECO:0000313" key="7">
    <source>
        <dbReference type="Proteomes" id="UP000215086"/>
    </source>
</evidence>
<organism evidence="6 7">
    <name type="scientific">Thermogutta terrifontis</name>
    <dbReference type="NCBI Taxonomy" id="1331910"/>
    <lineage>
        <taxon>Bacteria</taxon>
        <taxon>Pseudomonadati</taxon>
        <taxon>Planctomycetota</taxon>
        <taxon>Planctomycetia</taxon>
        <taxon>Pirellulales</taxon>
        <taxon>Thermoguttaceae</taxon>
        <taxon>Thermogutta</taxon>
    </lineage>
</organism>
<dbReference type="GO" id="GO:0022857">
    <property type="term" value="F:transmembrane transporter activity"/>
    <property type="evidence" value="ECO:0007669"/>
    <property type="project" value="InterPro"/>
</dbReference>
<evidence type="ECO:0000256" key="2">
    <source>
        <dbReference type="ARBA" id="ARBA00022989"/>
    </source>
</evidence>
<feature type="transmembrane region" description="Helical" evidence="4">
    <location>
        <begin position="419"/>
        <end position="440"/>
    </location>
</feature>
<evidence type="ECO:0000256" key="3">
    <source>
        <dbReference type="ARBA" id="ARBA00023136"/>
    </source>
</evidence>
<reference evidence="6 7" key="1">
    <citation type="journal article" name="Front. Microbiol.">
        <title>Sugar Metabolism of the First Thermophilic Planctomycete Thermogutta terrifontis: Comparative Genomic and Transcriptomic Approaches.</title>
        <authorList>
            <person name="Elcheninov A.G."/>
            <person name="Menzel P."/>
            <person name="Gudbergsdottir S.R."/>
            <person name="Slesarev A.I."/>
            <person name="Kadnikov V.V."/>
            <person name="Krogh A."/>
            <person name="Bonch-Osmolovskaya E.A."/>
            <person name="Peng X."/>
            <person name="Kublanov I.V."/>
        </authorList>
    </citation>
    <scope>NUCLEOTIDE SEQUENCE [LARGE SCALE GENOMIC DNA]</scope>
    <source>
        <strain evidence="6 7">R1</strain>
    </source>
</reference>
<feature type="transmembrane region" description="Helical" evidence="4">
    <location>
        <begin position="351"/>
        <end position="372"/>
    </location>
</feature>
<dbReference type="Pfam" id="PF07690">
    <property type="entry name" value="MFS_1"/>
    <property type="match status" value="1"/>
</dbReference>
<dbReference type="AlphaFoldDB" id="A0A286RMB7"/>
<feature type="transmembrane region" description="Helical" evidence="4">
    <location>
        <begin position="169"/>
        <end position="192"/>
    </location>
</feature>
<dbReference type="PROSITE" id="PS50850">
    <property type="entry name" value="MFS"/>
    <property type="match status" value="1"/>
</dbReference>
<dbReference type="InterPro" id="IPR036259">
    <property type="entry name" value="MFS_trans_sf"/>
</dbReference>
<evidence type="ECO:0000256" key="4">
    <source>
        <dbReference type="SAM" id="Phobius"/>
    </source>
</evidence>
<feature type="transmembrane region" description="Helical" evidence="4">
    <location>
        <begin position="78"/>
        <end position="97"/>
    </location>
</feature>
<proteinExistence type="predicted"/>
<keyword evidence="7" id="KW-1185">Reference proteome</keyword>
<keyword evidence="3 4" id="KW-0472">Membrane</keyword>
<feature type="transmembrane region" description="Helical" evidence="4">
    <location>
        <begin position="109"/>
        <end position="128"/>
    </location>
</feature>
<evidence type="ECO:0000256" key="1">
    <source>
        <dbReference type="ARBA" id="ARBA00022692"/>
    </source>
</evidence>
<feature type="transmembrane region" description="Helical" evidence="4">
    <location>
        <begin position="204"/>
        <end position="224"/>
    </location>
</feature>
<feature type="transmembrane region" description="Helical" evidence="4">
    <location>
        <begin position="262"/>
        <end position="285"/>
    </location>
</feature>
<dbReference type="SUPFAM" id="SSF103473">
    <property type="entry name" value="MFS general substrate transporter"/>
    <property type="match status" value="1"/>
</dbReference>
<feature type="transmembrane region" description="Helical" evidence="4">
    <location>
        <begin position="297"/>
        <end position="315"/>
    </location>
</feature>
<gene>
    <name evidence="6" type="ORF">THTE_4498</name>
</gene>
<evidence type="ECO:0000313" key="6">
    <source>
        <dbReference type="EMBL" id="ASV77099.1"/>
    </source>
</evidence>
<feature type="transmembrane region" description="Helical" evidence="4">
    <location>
        <begin position="327"/>
        <end position="345"/>
    </location>
</feature>
<dbReference type="EMBL" id="CP018477">
    <property type="protein sequence ID" value="ASV77099.1"/>
    <property type="molecule type" value="Genomic_DNA"/>
</dbReference>
<dbReference type="InterPro" id="IPR020846">
    <property type="entry name" value="MFS_dom"/>
</dbReference>
<keyword evidence="1 4" id="KW-0812">Transmembrane</keyword>
<evidence type="ECO:0000259" key="5">
    <source>
        <dbReference type="PROSITE" id="PS50850"/>
    </source>
</evidence>
<keyword evidence="2 4" id="KW-1133">Transmembrane helix</keyword>
<dbReference type="KEGG" id="ttf:THTE_4498"/>
<dbReference type="InterPro" id="IPR052714">
    <property type="entry name" value="MFS_Exporter"/>
</dbReference>
<accession>A0A286RMB7</accession>
<dbReference type="Gene3D" id="1.20.1250.20">
    <property type="entry name" value="MFS general substrate transporter like domains"/>
    <property type="match status" value="1"/>
</dbReference>
<name>A0A286RMB7_9BACT</name>
<feature type="transmembrane region" description="Helical" evidence="4">
    <location>
        <begin position="134"/>
        <end position="157"/>
    </location>
</feature>
<dbReference type="InterPro" id="IPR011701">
    <property type="entry name" value="MFS"/>
</dbReference>
<dbReference type="OrthoDB" id="211449at2"/>
<dbReference type="PANTHER" id="PTHR23531:SF1">
    <property type="entry name" value="QUINOLENE RESISTANCE PROTEIN NORA"/>
    <property type="match status" value="1"/>
</dbReference>
<feature type="transmembrane region" description="Helical" evidence="4">
    <location>
        <begin position="384"/>
        <end position="407"/>
    </location>
</feature>
<dbReference type="PANTHER" id="PTHR23531">
    <property type="entry name" value="QUINOLENE RESISTANCE PROTEIN NORA"/>
    <property type="match status" value="1"/>
</dbReference>
<dbReference type="Proteomes" id="UP000215086">
    <property type="component" value="Chromosome"/>
</dbReference>
<sequence>MLTALRERLSLRSPRMSPSDEKGLPGRLQHLPGALDDGRVYDFTFWLAYLSNALVSAANTLLCRYADFVDFLGGTEYHLGWIVGIGMVGSLLGRFALGDSIDRFGARRLWLITILGTVASCLLHLVIFDYRSPLIYIARVLYILTLAGVFSASMTLMTGRVTKERLAEVIGIFGSAGFAGVVLGAPLADLLFPHGIPDRWSADYLFLMAAGLCLASYPLAWLVPERATNHRMHRPQTNVRIGSRRHSAQRWRPSTFRILCHYWPGPVVAAGIVAGAALFIPPTFLPRFVAEMGVHDVSGFFVLYAITAITVRSLILRPLQRWGLERVIAAGLVILAISQLLFLTVRQPWELVIPGLVFGLAHAVLFPAIVGLGSAAYPKRHRGLATTLMMATFDAGLLVGGPMAGAVLRFAGDFGLPRYSAMFVTVCLSVLIFDAVFVWLQRAKVFRNHPTSDHSSTQQTAVRLTALSGVASATSAHNPPSQERDSTTPGVLTVGLENGSALTPEVLSGAADAPASAAVGGINPDEAAATIGHLPS</sequence>
<feature type="domain" description="Major facilitator superfamily (MFS) profile" evidence="5">
    <location>
        <begin position="37"/>
        <end position="444"/>
    </location>
</feature>
<protein>
    <submittedName>
        <fullName evidence="6">Major facilitator family transporter</fullName>
    </submittedName>
</protein>